<dbReference type="PANTHER" id="PTHR30160:SF7">
    <property type="entry name" value="ADP-HEPTOSE--LPS HEPTOSYLTRANSFERASE 2"/>
    <property type="match status" value="1"/>
</dbReference>
<keyword evidence="2 3" id="KW-0808">Transferase</keyword>
<evidence type="ECO:0000313" key="4">
    <source>
        <dbReference type="Proteomes" id="UP000202031"/>
    </source>
</evidence>
<dbReference type="EC" id="2.4.1.-" evidence="3"/>
<dbReference type="KEGG" id="clx:CLAN_0185"/>
<organism evidence="3 4">
    <name type="scientific">Campylobacter lanienae NCTC 13004</name>
    <dbReference type="NCBI Taxonomy" id="1031753"/>
    <lineage>
        <taxon>Bacteria</taxon>
        <taxon>Pseudomonadati</taxon>
        <taxon>Campylobacterota</taxon>
        <taxon>Epsilonproteobacteria</taxon>
        <taxon>Campylobacterales</taxon>
        <taxon>Campylobacteraceae</taxon>
        <taxon>Campylobacter</taxon>
    </lineage>
</organism>
<dbReference type="InterPro" id="IPR051199">
    <property type="entry name" value="LPS_LOS_Heptosyltrfase"/>
</dbReference>
<dbReference type="CDD" id="cd03789">
    <property type="entry name" value="GT9_LPS_heptosyltransferase"/>
    <property type="match status" value="1"/>
</dbReference>
<dbReference type="SUPFAM" id="SSF53756">
    <property type="entry name" value="UDP-Glycosyltransferase/glycogen phosphorylase"/>
    <property type="match status" value="1"/>
</dbReference>
<dbReference type="AlphaFoldDB" id="A0A1X9SL40"/>
<dbReference type="PANTHER" id="PTHR30160">
    <property type="entry name" value="TETRAACYLDISACCHARIDE 4'-KINASE-RELATED"/>
    <property type="match status" value="1"/>
</dbReference>
<proteinExistence type="predicted"/>
<dbReference type="InterPro" id="IPR002201">
    <property type="entry name" value="Glyco_trans_9"/>
</dbReference>
<protein>
    <submittedName>
        <fullName evidence="3">Heptosyltransferase II</fullName>
        <ecNumber evidence="3">2.4.1.-</ecNumber>
    </submittedName>
</protein>
<dbReference type="GeneID" id="46920656"/>
<dbReference type="GO" id="GO:0005829">
    <property type="term" value="C:cytosol"/>
    <property type="evidence" value="ECO:0007669"/>
    <property type="project" value="TreeGrafter"/>
</dbReference>
<dbReference type="GO" id="GO:0008713">
    <property type="term" value="F:ADP-heptose-lipopolysaccharide heptosyltransferase activity"/>
    <property type="evidence" value="ECO:0007669"/>
    <property type="project" value="TreeGrafter"/>
</dbReference>
<reference evidence="4" key="1">
    <citation type="journal article" date="2017" name="Genome Biol. Evol.">
        <title>Comparative Genomic Analysis Identifies a Campylobacter Clade Deficient in Selenium Metabolism.</title>
        <authorList>
            <person name="Miller W.G."/>
            <person name="Yee E."/>
            <person name="Lopes B.S."/>
            <person name="Chapman M.H."/>
            <person name="Huynh S."/>
            <person name="Bono J.L."/>
            <person name="Parker C.T."/>
            <person name="Strachan N.J.C."/>
            <person name="Forbes K.J."/>
        </authorList>
    </citation>
    <scope>NUCLEOTIDE SEQUENCE [LARGE SCALE GENOMIC DNA]</scope>
    <source>
        <strain evidence="4">NCTC 13004</strain>
    </source>
</reference>
<dbReference type="Gene3D" id="3.40.50.2000">
    <property type="entry name" value="Glycogen Phosphorylase B"/>
    <property type="match status" value="2"/>
</dbReference>
<evidence type="ECO:0000256" key="1">
    <source>
        <dbReference type="ARBA" id="ARBA00022676"/>
    </source>
</evidence>
<dbReference type="EMBL" id="CP015578">
    <property type="protein sequence ID" value="ARQ96956.1"/>
    <property type="molecule type" value="Genomic_DNA"/>
</dbReference>
<accession>A0A1X9SL40</accession>
<sequence>MKIFIELPTWLGDGVMSSAAIANIRANFKDVDFTFFGSHASTALFEKSGNIIIDRSKKSKFRLLYLYKFAKSLPKFDAFISFRSHLASKALAFFIDAPKSAIYKTINPKDHLVIDYLNFSSKALNIDILTDKLELDFTPVKYPKPTLGINPGATYGSAKRWYPSYFAEVATELSGKFDIVIFGGIGESEICHQISKILSTNSVPHQNLCGKTTISELASYIAGLDLFITNDSGPMHIAATFKTPTIALFGPTNFTRTSPYNNPNARLAHLNLDCMPCMKRVCPLGTHECMKALKPDVVLNLINELN</sequence>
<gene>
    <name evidence="3" type="primary">waaF</name>
    <name evidence="3" type="ORF">CLAN_0185</name>
</gene>
<evidence type="ECO:0000313" key="3">
    <source>
        <dbReference type="EMBL" id="ARQ96956.1"/>
    </source>
</evidence>
<dbReference type="GO" id="GO:0009244">
    <property type="term" value="P:lipopolysaccharide core region biosynthetic process"/>
    <property type="evidence" value="ECO:0007669"/>
    <property type="project" value="TreeGrafter"/>
</dbReference>
<keyword evidence="1 3" id="KW-0328">Glycosyltransferase</keyword>
<evidence type="ECO:0000256" key="2">
    <source>
        <dbReference type="ARBA" id="ARBA00022679"/>
    </source>
</evidence>
<dbReference type="RefSeq" id="WP_100590362.1">
    <property type="nucleotide sequence ID" value="NZ_CP015578.1"/>
</dbReference>
<dbReference type="Pfam" id="PF01075">
    <property type="entry name" value="Glyco_transf_9"/>
    <property type="match status" value="1"/>
</dbReference>
<reference evidence="4" key="2">
    <citation type="journal article" date="2017" name="Genome Biol. Evol.">
        <title>Comparative genomic analysis identifies a Campylobacter clade deficient in selenium metabolism.</title>
        <authorList>
            <person name="Miller W.G."/>
            <person name="Yee E."/>
            <person name="Lopes B.S."/>
            <person name="Chapman M.H."/>
            <person name="Huynh S."/>
            <person name="Bono J.L."/>
            <person name="Parker C.T."/>
            <person name="Strachan N.J.C."/>
            <person name="Forbes K.J."/>
        </authorList>
    </citation>
    <scope>NUCLEOTIDE SEQUENCE [LARGE SCALE GENOMIC DNA]</scope>
    <source>
        <strain evidence="4">NCTC 13004</strain>
    </source>
</reference>
<dbReference type="Proteomes" id="UP000202031">
    <property type="component" value="Chromosome"/>
</dbReference>
<name>A0A1X9SL40_9BACT</name>